<dbReference type="InterPro" id="IPR000182">
    <property type="entry name" value="GNAT_dom"/>
</dbReference>
<dbReference type="PROSITE" id="PS51186">
    <property type="entry name" value="GNAT"/>
    <property type="match status" value="1"/>
</dbReference>
<evidence type="ECO:0000313" key="3">
    <source>
        <dbReference type="Proteomes" id="UP000514716"/>
    </source>
</evidence>
<organism evidence="2 3">
    <name type="scientific">Planococcus maritimus</name>
    <dbReference type="NCBI Taxonomy" id="192421"/>
    <lineage>
        <taxon>Bacteria</taxon>
        <taxon>Bacillati</taxon>
        <taxon>Bacillota</taxon>
        <taxon>Bacilli</taxon>
        <taxon>Bacillales</taxon>
        <taxon>Caryophanaceae</taxon>
        <taxon>Planococcus</taxon>
    </lineage>
</organism>
<dbReference type="SUPFAM" id="SSF55729">
    <property type="entry name" value="Acyl-CoA N-acyltransferases (Nat)"/>
    <property type="match status" value="1"/>
</dbReference>
<accession>A0A7D7RG95</accession>
<feature type="domain" description="N-acetyltransferase" evidence="1">
    <location>
        <begin position="11"/>
        <end position="160"/>
    </location>
</feature>
<proteinExistence type="predicted"/>
<dbReference type="PANTHER" id="PTHR43792:SF9">
    <property type="entry name" value="RIBOSOMAL-PROTEIN-ALANINE ACETYLTRANSFERASE"/>
    <property type="match status" value="1"/>
</dbReference>
<dbReference type="GO" id="GO:0005737">
    <property type="term" value="C:cytoplasm"/>
    <property type="evidence" value="ECO:0007669"/>
    <property type="project" value="TreeGrafter"/>
</dbReference>
<name>A0A7D7RG95_PLAMR</name>
<dbReference type="InterPro" id="IPR016181">
    <property type="entry name" value="Acyl_CoA_acyltransferase"/>
</dbReference>
<protein>
    <submittedName>
        <fullName evidence="2">GNAT family N-acetyltransferase</fullName>
    </submittedName>
</protein>
<dbReference type="RefSeq" id="WP_182091983.1">
    <property type="nucleotide sequence ID" value="NZ_CP059540.1"/>
</dbReference>
<dbReference type="PANTHER" id="PTHR43792">
    <property type="entry name" value="GNAT FAMILY, PUTATIVE (AFU_ORTHOLOGUE AFUA_3G00765)-RELATED-RELATED"/>
    <property type="match status" value="1"/>
</dbReference>
<keyword evidence="3" id="KW-1185">Reference proteome</keyword>
<gene>
    <name evidence="2" type="ORF">H1Q58_15185</name>
</gene>
<dbReference type="Proteomes" id="UP000514716">
    <property type="component" value="Chromosome"/>
</dbReference>
<dbReference type="KEGG" id="pdec:H1Q58_15185"/>
<dbReference type="Pfam" id="PF13302">
    <property type="entry name" value="Acetyltransf_3"/>
    <property type="match status" value="1"/>
</dbReference>
<dbReference type="EMBL" id="CP059540">
    <property type="protein sequence ID" value="QMT17281.1"/>
    <property type="molecule type" value="Genomic_DNA"/>
</dbReference>
<dbReference type="Gene3D" id="3.40.630.30">
    <property type="match status" value="1"/>
</dbReference>
<reference evidence="2 3" key="1">
    <citation type="submission" date="2020-07" db="EMBL/GenBank/DDBJ databases">
        <title>Screening of a cold-adapted Planococcus bacterium producing protease in traditional shrimp paste and protease identification by genome sequencing.</title>
        <authorList>
            <person name="Gao R."/>
            <person name="Leng W."/>
            <person name="Chu Q."/>
            <person name="Wu X."/>
            <person name="Liu H."/>
            <person name="Li X."/>
        </authorList>
    </citation>
    <scope>NUCLEOTIDE SEQUENCE [LARGE SCALE GENOMIC DNA]</scope>
    <source>
        <strain evidence="2 3">XJ11</strain>
    </source>
</reference>
<keyword evidence="2" id="KW-0808">Transferase</keyword>
<sequence>MDFQELATDRLALVHIETHHAASFFEIMSRDEVTKYYGMSSITDIGEAESIIESFRQTFESGRGIRWGIVIKETGAFIGTVGLNNLNLKGKKAEIGFELHPSHWNKGYVSEAVKEVLAYCFGELGLFRMGAVTFPENDASIALLQKLGFVDSLHFVGQKN</sequence>
<dbReference type="AlphaFoldDB" id="A0A7D7RG95"/>
<evidence type="ECO:0000313" key="2">
    <source>
        <dbReference type="EMBL" id="QMT17281.1"/>
    </source>
</evidence>
<dbReference type="InterPro" id="IPR051531">
    <property type="entry name" value="N-acetyltransferase"/>
</dbReference>
<evidence type="ECO:0000259" key="1">
    <source>
        <dbReference type="PROSITE" id="PS51186"/>
    </source>
</evidence>
<dbReference type="GO" id="GO:0008999">
    <property type="term" value="F:protein-N-terminal-alanine acetyltransferase activity"/>
    <property type="evidence" value="ECO:0007669"/>
    <property type="project" value="TreeGrafter"/>
</dbReference>